<dbReference type="Proteomes" id="UP000617041">
    <property type="component" value="Unassembled WGS sequence"/>
</dbReference>
<name>A0A934Q2M0_9BURK</name>
<dbReference type="RefSeq" id="WP_200790146.1">
    <property type="nucleotide sequence ID" value="NZ_JAEDAO010000001.1"/>
</dbReference>
<protein>
    <submittedName>
        <fullName evidence="1">Uncharacterized protein</fullName>
    </submittedName>
</protein>
<organism evidence="1 2">
    <name type="scientific">Ramlibacter algicola</name>
    <dbReference type="NCBI Taxonomy" id="2795217"/>
    <lineage>
        <taxon>Bacteria</taxon>
        <taxon>Pseudomonadati</taxon>
        <taxon>Pseudomonadota</taxon>
        <taxon>Betaproteobacteria</taxon>
        <taxon>Burkholderiales</taxon>
        <taxon>Comamonadaceae</taxon>
        <taxon>Ramlibacter</taxon>
    </lineage>
</organism>
<evidence type="ECO:0000313" key="1">
    <source>
        <dbReference type="EMBL" id="MBK0395000.1"/>
    </source>
</evidence>
<reference evidence="1" key="1">
    <citation type="submission" date="2020-12" db="EMBL/GenBank/DDBJ databases">
        <title>Ramlibacter sp. nov., isolated from a freshwater alga, Cryptomonas.</title>
        <authorList>
            <person name="Kim H.M."/>
            <person name="Jeon C.O."/>
        </authorList>
    </citation>
    <scope>NUCLEOTIDE SEQUENCE</scope>
    <source>
        <strain evidence="1">CrO1</strain>
    </source>
</reference>
<sequence>MELLPSACDDVVASLRSHQIGFGAEVSFKLGASGALFRDRALLGVPLQGLAISLLDLASAWGMPPDGRQLLDCHAQRASALLFGVEPRPGGEVRKVYLEFWDDVRAAVRRTGTREPQLLHLGVKWRNTGSRWELARYQVLPLLSTRDALRRITEIYGDAAASAPSTSIVRTAWHAAPDAAFLFELVDEEGNPRRSFDINLYPAALHVAAVEKQLLDAALRLGVSSSDIGSLLDRYGRLPLGHLSGGLDRTGQEFLSIYAELAPMPGPSTT</sequence>
<dbReference type="AlphaFoldDB" id="A0A934Q2M0"/>
<accession>A0A934Q2M0</accession>
<dbReference type="EMBL" id="JAEDAO010000001">
    <property type="protein sequence ID" value="MBK0395000.1"/>
    <property type="molecule type" value="Genomic_DNA"/>
</dbReference>
<keyword evidence="2" id="KW-1185">Reference proteome</keyword>
<gene>
    <name evidence="1" type="ORF">I8E28_20510</name>
</gene>
<proteinExistence type="predicted"/>
<evidence type="ECO:0000313" key="2">
    <source>
        <dbReference type="Proteomes" id="UP000617041"/>
    </source>
</evidence>
<comment type="caution">
    <text evidence="1">The sequence shown here is derived from an EMBL/GenBank/DDBJ whole genome shotgun (WGS) entry which is preliminary data.</text>
</comment>